<keyword evidence="4" id="KW-1185">Reference proteome</keyword>
<keyword evidence="2" id="KW-0732">Signal</keyword>
<reference evidence="3 4" key="1">
    <citation type="submission" date="2024-02" db="EMBL/GenBank/DDBJ databases">
        <title>Genome sequence of Aquincola sp. MAHUQ-54.</title>
        <authorList>
            <person name="Huq M.A."/>
        </authorList>
    </citation>
    <scope>NUCLEOTIDE SEQUENCE [LARGE SCALE GENOMIC DNA]</scope>
    <source>
        <strain evidence="3 4">MAHUQ-54</strain>
    </source>
</reference>
<dbReference type="InterPro" id="IPR005064">
    <property type="entry name" value="BUG"/>
</dbReference>
<name>A0AAW9QCX2_9BURK</name>
<proteinExistence type="inferred from homology"/>
<dbReference type="PANTHER" id="PTHR42928">
    <property type="entry name" value="TRICARBOXYLATE-BINDING PROTEIN"/>
    <property type="match status" value="1"/>
</dbReference>
<comment type="similarity">
    <text evidence="1">Belongs to the UPF0065 (bug) family.</text>
</comment>
<feature type="signal peptide" evidence="2">
    <location>
        <begin position="1"/>
        <end position="24"/>
    </location>
</feature>
<dbReference type="CDD" id="cd07012">
    <property type="entry name" value="PBP2_Bug_TTT"/>
    <property type="match status" value="1"/>
</dbReference>
<dbReference type="AlphaFoldDB" id="A0AAW9QCX2"/>
<dbReference type="InterPro" id="IPR042100">
    <property type="entry name" value="Bug_dom1"/>
</dbReference>
<evidence type="ECO:0000313" key="3">
    <source>
        <dbReference type="EMBL" id="MEF7614043.1"/>
    </source>
</evidence>
<feature type="chain" id="PRO_5043409894" evidence="2">
    <location>
        <begin position="25"/>
        <end position="326"/>
    </location>
</feature>
<comment type="caution">
    <text evidence="3">The sequence shown here is derived from an EMBL/GenBank/DDBJ whole genome shotgun (WGS) entry which is preliminary data.</text>
</comment>
<accession>A0AAW9QCX2</accession>
<dbReference type="PIRSF" id="PIRSF017082">
    <property type="entry name" value="YflP"/>
    <property type="match status" value="1"/>
</dbReference>
<evidence type="ECO:0000313" key="4">
    <source>
        <dbReference type="Proteomes" id="UP001336250"/>
    </source>
</evidence>
<dbReference type="Pfam" id="PF03401">
    <property type="entry name" value="TctC"/>
    <property type="match status" value="1"/>
</dbReference>
<dbReference type="Gene3D" id="3.40.190.150">
    <property type="entry name" value="Bordetella uptake gene, domain 1"/>
    <property type="match status" value="1"/>
</dbReference>
<dbReference type="Gene3D" id="3.40.190.10">
    <property type="entry name" value="Periplasmic binding protein-like II"/>
    <property type="match status" value="1"/>
</dbReference>
<evidence type="ECO:0000256" key="2">
    <source>
        <dbReference type="SAM" id="SignalP"/>
    </source>
</evidence>
<evidence type="ECO:0000256" key="1">
    <source>
        <dbReference type="ARBA" id="ARBA00006987"/>
    </source>
</evidence>
<dbReference type="Proteomes" id="UP001336250">
    <property type="component" value="Unassembled WGS sequence"/>
</dbReference>
<dbReference type="EMBL" id="JAZIBG010000020">
    <property type="protein sequence ID" value="MEF7614043.1"/>
    <property type="molecule type" value="Genomic_DNA"/>
</dbReference>
<protein>
    <submittedName>
        <fullName evidence="3">Tripartite tricarboxylate transporter substrate binding protein</fullName>
    </submittedName>
</protein>
<sequence length="326" mass="34585">MNKRRFLTTLAALAATASPLLAGAADNYPAGPVRWVVPYAAGGGTDVIARTLAAPVALALGQTIVVDNKPGANTMLGAQEVSRAKPDGLTVGSADNATLALNQHLYAKLPYNPERDFEFVGGFARFPYALLVHPDVPARTLKELLELARKEPGKLSYGTPGTGGPNHVAMELLQQRTGTRFTHVPYRGAAPGLQDLMGGQIQFMLVDTASSQAYVKAGKLRALAVSYPKRLAAFPDVPTFAEAGVADFSAFSWQGLIAPAGTPKPLITRLNKELVQALSTEAVQRKLADLGVEPAPSSPEEFAALVREQAGLWGKVIRDAQIRLEP</sequence>
<dbReference type="PANTHER" id="PTHR42928:SF5">
    <property type="entry name" value="BLR1237 PROTEIN"/>
    <property type="match status" value="1"/>
</dbReference>
<dbReference type="RefSeq" id="WP_332288983.1">
    <property type="nucleotide sequence ID" value="NZ_JAZIBG010000020.1"/>
</dbReference>
<gene>
    <name evidence="3" type="ORF">V4F39_08990</name>
</gene>
<dbReference type="SUPFAM" id="SSF53850">
    <property type="entry name" value="Periplasmic binding protein-like II"/>
    <property type="match status" value="1"/>
</dbReference>
<organism evidence="3 4">
    <name type="scientific">Aquincola agrisoli</name>
    <dbReference type="NCBI Taxonomy" id="3119538"/>
    <lineage>
        <taxon>Bacteria</taxon>
        <taxon>Pseudomonadati</taxon>
        <taxon>Pseudomonadota</taxon>
        <taxon>Betaproteobacteria</taxon>
        <taxon>Burkholderiales</taxon>
        <taxon>Sphaerotilaceae</taxon>
        <taxon>Aquincola</taxon>
    </lineage>
</organism>